<reference evidence="7" key="2">
    <citation type="journal article" date="2023" name="PLoS ONE">
        <title>Philodulcilactobacillus myokoensis gen. nov., sp. nov., a fructophilic, acidophilic, and agar-phobic lactic acid bacterium isolated from fermented vegetable extracts.</title>
        <authorList>
            <person name="Kouya T."/>
            <person name="Ishiyama Y."/>
            <person name="Ohashi S."/>
            <person name="Kumakubo R."/>
            <person name="Yamazaki T."/>
            <person name="Otaki T."/>
        </authorList>
    </citation>
    <scope>NUCLEOTIDE SEQUENCE</scope>
    <source>
        <strain evidence="7">WR16-4</strain>
    </source>
</reference>
<evidence type="ECO:0000259" key="6">
    <source>
        <dbReference type="Pfam" id="PF01061"/>
    </source>
</evidence>
<feature type="transmembrane region" description="Helical" evidence="5">
    <location>
        <begin position="20"/>
        <end position="37"/>
    </location>
</feature>
<reference evidence="7" key="1">
    <citation type="submission" date="2022-07" db="EMBL/GenBank/DDBJ databases">
        <authorList>
            <person name="Kouya T."/>
            <person name="Ishiyama Y."/>
        </authorList>
    </citation>
    <scope>NUCLEOTIDE SEQUENCE</scope>
    <source>
        <strain evidence="7">WR16-4</strain>
    </source>
</reference>
<evidence type="ECO:0000256" key="5">
    <source>
        <dbReference type="SAM" id="Phobius"/>
    </source>
</evidence>
<dbReference type="Pfam" id="PF01061">
    <property type="entry name" value="ABC2_membrane"/>
    <property type="match status" value="1"/>
</dbReference>
<feature type="transmembrane region" description="Helical" evidence="5">
    <location>
        <begin position="57"/>
        <end position="76"/>
    </location>
</feature>
<comment type="subcellular location">
    <subcellularLocation>
        <location evidence="1">Membrane</location>
        <topology evidence="1">Multi-pass membrane protein</topology>
    </subcellularLocation>
</comment>
<feature type="transmembrane region" description="Helical" evidence="5">
    <location>
        <begin position="105"/>
        <end position="124"/>
    </location>
</feature>
<evidence type="ECO:0000256" key="4">
    <source>
        <dbReference type="ARBA" id="ARBA00023136"/>
    </source>
</evidence>
<feature type="transmembrane region" description="Helical" evidence="5">
    <location>
        <begin position="259"/>
        <end position="277"/>
    </location>
</feature>
<name>A0A9W6EU46_9LACO</name>
<evidence type="ECO:0000256" key="1">
    <source>
        <dbReference type="ARBA" id="ARBA00004141"/>
    </source>
</evidence>
<dbReference type="InterPro" id="IPR051784">
    <property type="entry name" value="Nod_factor_ABC_transporter"/>
</dbReference>
<protein>
    <submittedName>
        <fullName evidence="7">Multidrug ABC transporter permease</fullName>
    </submittedName>
</protein>
<comment type="caution">
    <text evidence="7">The sequence shown here is derived from an EMBL/GenBank/DDBJ whole genome shotgun (WGS) entry which is preliminary data.</text>
</comment>
<keyword evidence="4 5" id="KW-0472">Membrane</keyword>
<dbReference type="AlphaFoldDB" id="A0A9W6EU46"/>
<proteinExistence type="predicted"/>
<evidence type="ECO:0000256" key="3">
    <source>
        <dbReference type="ARBA" id="ARBA00022989"/>
    </source>
</evidence>
<feature type="transmembrane region" description="Helical" evidence="5">
    <location>
        <begin position="144"/>
        <end position="166"/>
    </location>
</feature>
<evidence type="ECO:0000313" key="7">
    <source>
        <dbReference type="EMBL" id="GLB47603.1"/>
    </source>
</evidence>
<feature type="transmembrane region" description="Helical" evidence="5">
    <location>
        <begin position="173"/>
        <end position="193"/>
    </location>
</feature>
<feature type="domain" description="ABC-2 type transporter transmembrane" evidence="6">
    <location>
        <begin position="2"/>
        <end position="219"/>
    </location>
</feature>
<dbReference type="PANTHER" id="PTHR43229:SF2">
    <property type="entry name" value="NODULATION PROTEIN J"/>
    <property type="match status" value="1"/>
</dbReference>
<evidence type="ECO:0000256" key="2">
    <source>
        <dbReference type="ARBA" id="ARBA00022692"/>
    </source>
</evidence>
<dbReference type="PANTHER" id="PTHR43229">
    <property type="entry name" value="NODULATION PROTEIN J"/>
    <property type="match status" value="1"/>
</dbReference>
<keyword evidence="8" id="KW-1185">Reference proteome</keyword>
<dbReference type="InterPro" id="IPR013525">
    <property type="entry name" value="ABC2_TM"/>
</dbReference>
<dbReference type="RefSeq" id="WP_286137136.1">
    <property type="nucleotide sequence ID" value="NZ_BRPL01000004.1"/>
</dbReference>
<sequence>MFSLTKRNLTLYFKNHGRLLFSILGALIAFLLYVIFIKNTMQNSWKMVPHSTKLLDLWLMAGTLAITSITTTNIALTQMAYDRESLTIEDLELTDLSYLGIQGSYLLNSVSIGTIMQLIMFTLMDGYFAIVDHLSLNLNLLPKLLLMMIFSSIVWTTCNLLILSLVKKVESLGLINTIVGTAAGFFAGVYVPMGEMPSGAQTFIKFIPASYTAAIYRKLLMLKQIASSFHKLPFSIKRHFENYMAFNLRWHSDLNIPKMSLILIGFSILFIIIFIPISRLMRYSKSE</sequence>
<evidence type="ECO:0000313" key="8">
    <source>
        <dbReference type="Proteomes" id="UP001144204"/>
    </source>
</evidence>
<organism evidence="7 8">
    <name type="scientific">Philodulcilactobacillus myokoensis</name>
    <dbReference type="NCBI Taxonomy" id="2929573"/>
    <lineage>
        <taxon>Bacteria</taxon>
        <taxon>Bacillati</taxon>
        <taxon>Bacillota</taxon>
        <taxon>Bacilli</taxon>
        <taxon>Lactobacillales</taxon>
        <taxon>Lactobacillaceae</taxon>
        <taxon>Philodulcilactobacillus</taxon>
    </lineage>
</organism>
<keyword evidence="2 5" id="KW-0812">Transmembrane</keyword>
<dbReference type="GO" id="GO:0140359">
    <property type="term" value="F:ABC-type transporter activity"/>
    <property type="evidence" value="ECO:0007669"/>
    <property type="project" value="InterPro"/>
</dbReference>
<dbReference type="EMBL" id="BRPL01000004">
    <property type="protein sequence ID" value="GLB47603.1"/>
    <property type="molecule type" value="Genomic_DNA"/>
</dbReference>
<dbReference type="GO" id="GO:0016020">
    <property type="term" value="C:membrane"/>
    <property type="evidence" value="ECO:0007669"/>
    <property type="project" value="UniProtKB-SubCell"/>
</dbReference>
<gene>
    <name evidence="7" type="ORF">WR164_15820</name>
</gene>
<accession>A0A9W6EU46</accession>
<dbReference type="Proteomes" id="UP001144204">
    <property type="component" value="Unassembled WGS sequence"/>
</dbReference>
<keyword evidence="3 5" id="KW-1133">Transmembrane helix</keyword>